<organism evidence="1 2">
    <name type="scientific">Glomus cerebriforme</name>
    <dbReference type="NCBI Taxonomy" id="658196"/>
    <lineage>
        <taxon>Eukaryota</taxon>
        <taxon>Fungi</taxon>
        <taxon>Fungi incertae sedis</taxon>
        <taxon>Mucoromycota</taxon>
        <taxon>Glomeromycotina</taxon>
        <taxon>Glomeromycetes</taxon>
        <taxon>Glomerales</taxon>
        <taxon>Glomeraceae</taxon>
        <taxon>Glomus</taxon>
    </lineage>
</organism>
<keyword evidence="2" id="KW-1185">Reference proteome</keyword>
<proteinExistence type="predicted"/>
<gene>
    <name evidence="1" type="ORF">C1645_840149</name>
</gene>
<reference evidence="1 2" key="1">
    <citation type="submission" date="2018-06" db="EMBL/GenBank/DDBJ databases">
        <title>Comparative genomics reveals the genomic features of Rhizophagus irregularis, R. cerebriforme, R. diaphanum and Gigaspora rosea, and their symbiotic lifestyle signature.</title>
        <authorList>
            <person name="Morin E."/>
            <person name="San Clemente H."/>
            <person name="Chen E.C.H."/>
            <person name="De La Providencia I."/>
            <person name="Hainaut M."/>
            <person name="Kuo A."/>
            <person name="Kohler A."/>
            <person name="Murat C."/>
            <person name="Tang N."/>
            <person name="Roy S."/>
            <person name="Loubradou J."/>
            <person name="Henrissat B."/>
            <person name="Grigoriev I.V."/>
            <person name="Corradi N."/>
            <person name="Roux C."/>
            <person name="Martin F.M."/>
        </authorList>
    </citation>
    <scope>NUCLEOTIDE SEQUENCE [LARGE SCALE GENOMIC DNA]</scope>
    <source>
        <strain evidence="1 2">DAOM 227022</strain>
    </source>
</reference>
<sequence length="73" mass="7961">MSFIISSIIATIASKSSDFTLVLVFLGLLAGGTYTISHKTIPNLLEFCKANIAFLPFVNDMSLTGRILHNESR</sequence>
<accession>A0A397RZL5</accession>
<name>A0A397RZL5_9GLOM</name>
<evidence type="ECO:0000313" key="1">
    <source>
        <dbReference type="EMBL" id="RIA79680.1"/>
    </source>
</evidence>
<evidence type="ECO:0000313" key="2">
    <source>
        <dbReference type="Proteomes" id="UP000265703"/>
    </source>
</evidence>
<dbReference type="Proteomes" id="UP000265703">
    <property type="component" value="Unassembled WGS sequence"/>
</dbReference>
<dbReference type="AlphaFoldDB" id="A0A397RZL5"/>
<dbReference type="EMBL" id="QKYT01001189">
    <property type="protein sequence ID" value="RIA79680.1"/>
    <property type="molecule type" value="Genomic_DNA"/>
</dbReference>
<protein>
    <submittedName>
        <fullName evidence="1">Uncharacterized protein</fullName>
    </submittedName>
</protein>
<comment type="caution">
    <text evidence="1">The sequence shown here is derived from an EMBL/GenBank/DDBJ whole genome shotgun (WGS) entry which is preliminary data.</text>
</comment>